<dbReference type="AlphaFoldDB" id="A0AAV4KNT3"/>
<dbReference type="Proteomes" id="UP000642014">
    <property type="component" value="Unassembled WGS sequence"/>
</dbReference>
<reference evidence="1 2" key="1">
    <citation type="journal article" date="2014" name="Int. J. Syst. Evol. Microbiol.">
        <title>Complete genome sequence of Corynebacterium casei LMG S-19264T (=DSM 44701T), isolated from a smear-ripened cheese.</title>
        <authorList>
            <consortium name="US DOE Joint Genome Institute (JGI-PGF)"/>
            <person name="Walter F."/>
            <person name="Albersmeier A."/>
            <person name="Kalinowski J."/>
            <person name="Ruckert C."/>
        </authorList>
    </citation>
    <scope>NUCLEOTIDE SEQUENCE [LARGE SCALE GENOMIC DNA]</scope>
    <source>
        <strain evidence="1 2">JCM 4205</strain>
    </source>
</reference>
<name>A0AAV4KNT3_9ACTN</name>
<comment type="caution">
    <text evidence="1">The sequence shown here is derived from an EMBL/GenBank/DDBJ whole genome shotgun (WGS) entry which is preliminary data.</text>
</comment>
<evidence type="ECO:0000313" key="1">
    <source>
        <dbReference type="EMBL" id="GGR29885.1"/>
    </source>
</evidence>
<evidence type="ECO:0000313" key="2">
    <source>
        <dbReference type="Proteomes" id="UP000642014"/>
    </source>
</evidence>
<gene>
    <name evidence="1" type="ORF">GCM10010497_35430</name>
</gene>
<proteinExistence type="predicted"/>
<organism evidence="1 2">
    <name type="scientific">Streptomyces cinereoruber</name>
    <dbReference type="NCBI Taxonomy" id="67260"/>
    <lineage>
        <taxon>Bacteria</taxon>
        <taxon>Bacillati</taxon>
        <taxon>Actinomycetota</taxon>
        <taxon>Actinomycetes</taxon>
        <taxon>Kitasatosporales</taxon>
        <taxon>Streptomycetaceae</taxon>
        <taxon>Streptomyces</taxon>
    </lineage>
</organism>
<dbReference type="EMBL" id="BMSJ01000006">
    <property type="protein sequence ID" value="GGR29885.1"/>
    <property type="molecule type" value="Genomic_DNA"/>
</dbReference>
<accession>A0AAV4KNT3</accession>
<protein>
    <submittedName>
        <fullName evidence="1">Uncharacterized protein</fullName>
    </submittedName>
</protein>
<sequence length="76" mass="8429">MRERVEVARGGEGGERLVPHALDLFRFQCLDLNRVVRLIGCGHLFPCFRWLGWAAPLDVKGANVPKVESNGVGGRE</sequence>